<dbReference type="EMBL" id="BIFH01000019">
    <property type="protein sequence ID" value="GCD96069.1"/>
    <property type="molecule type" value="Genomic_DNA"/>
</dbReference>
<organism evidence="4 5">
    <name type="scientific">Embleya hyalina</name>
    <dbReference type="NCBI Taxonomy" id="516124"/>
    <lineage>
        <taxon>Bacteria</taxon>
        <taxon>Bacillati</taxon>
        <taxon>Actinomycetota</taxon>
        <taxon>Actinomycetes</taxon>
        <taxon>Kitasatosporales</taxon>
        <taxon>Streptomycetaceae</taxon>
        <taxon>Embleya</taxon>
    </lineage>
</organism>
<protein>
    <submittedName>
        <fullName evidence="4">Oxidoreductase</fullName>
    </submittedName>
</protein>
<dbReference type="Pfam" id="PF01408">
    <property type="entry name" value="GFO_IDH_MocA"/>
    <property type="match status" value="1"/>
</dbReference>
<dbReference type="InterPro" id="IPR036291">
    <property type="entry name" value="NAD(P)-bd_dom_sf"/>
</dbReference>
<dbReference type="Proteomes" id="UP000286931">
    <property type="component" value="Unassembled WGS sequence"/>
</dbReference>
<feature type="domain" description="Gfo/Idh/MocA-like oxidoreductase N-terminal" evidence="2">
    <location>
        <begin position="9"/>
        <end position="126"/>
    </location>
</feature>
<dbReference type="GO" id="GO:0016491">
    <property type="term" value="F:oxidoreductase activity"/>
    <property type="evidence" value="ECO:0007669"/>
    <property type="project" value="UniProtKB-KW"/>
</dbReference>
<name>A0A401YNI2_9ACTN</name>
<evidence type="ECO:0000259" key="2">
    <source>
        <dbReference type="Pfam" id="PF01408"/>
    </source>
</evidence>
<reference evidence="4 5" key="1">
    <citation type="submission" date="2018-12" db="EMBL/GenBank/DDBJ databases">
        <title>Draft genome sequence of Embleya hyalina NBRC 13850T.</title>
        <authorList>
            <person name="Komaki H."/>
            <person name="Hosoyama A."/>
            <person name="Kimura A."/>
            <person name="Ichikawa N."/>
            <person name="Tamura T."/>
        </authorList>
    </citation>
    <scope>NUCLEOTIDE SEQUENCE [LARGE SCALE GENOMIC DNA]</scope>
    <source>
        <strain evidence="4 5">NBRC 13850</strain>
    </source>
</reference>
<sequence>MTTATPAPLRIGVIGLDHWYAAIPFARRVAAEPGVRLRALVDRDPDRVAHVAGLTGCERTSTDPAFILDDAEIDAIACFTSVDRNPDLVVAAARAGKHIVSVKPLATNLADADRVVEEVERAGVVFVPSESRHTSPLARRLSGLVDSGRLGELRAGTFAMHSTLPAAWPGAGEPGWWADPARTAGGAWIDHAVYQIDRITALFRSPVAGITGTTANLVHRELPLEDYGHAVLTLESGAVVTVEDTWITPAGASSTRAHIVGSRGAVFHSTATESLGVAEEGGAWTVETLPPDPSDTLDALLAAVNDGVAPGSTVRTARQTLATCLAFYDAARGAR</sequence>
<dbReference type="InterPro" id="IPR055170">
    <property type="entry name" value="GFO_IDH_MocA-like_dom"/>
</dbReference>
<keyword evidence="1" id="KW-0560">Oxidoreductase</keyword>
<dbReference type="PANTHER" id="PTHR43818">
    <property type="entry name" value="BCDNA.GH03377"/>
    <property type="match status" value="1"/>
</dbReference>
<dbReference type="SUPFAM" id="SSF51735">
    <property type="entry name" value="NAD(P)-binding Rossmann-fold domains"/>
    <property type="match status" value="1"/>
</dbReference>
<keyword evidence="5" id="KW-1185">Reference proteome</keyword>
<dbReference type="InterPro" id="IPR050463">
    <property type="entry name" value="Gfo/Idh/MocA_oxidrdct_glycsds"/>
</dbReference>
<feature type="domain" description="GFO/IDH/MocA-like oxidoreductase" evidence="3">
    <location>
        <begin position="139"/>
        <end position="266"/>
    </location>
</feature>
<dbReference type="GO" id="GO:0000166">
    <property type="term" value="F:nucleotide binding"/>
    <property type="evidence" value="ECO:0007669"/>
    <property type="project" value="InterPro"/>
</dbReference>
<evidence type="ECO:0000313" key="5">
    <source>
        <dbReference type="Proteomes" id="UP000286931"/>
    </source>
</evidence>
<dbReference type="SUPFAM" id="SSF55347">
    <property type="entry name" value="Glyceraldehyde-3-phosphate dehydrogenase-like, C-terminal domain"/>
    <property type="match status" value="1"/>
</dbReference>
<evidence type="ECO:0000313" key="4">
    <source>
        <dbReference type="EMBL" id="GCD96069.1"/>
    </source>
</evidence>
<dbReference type="Gene3D" id="3.40.50.720">
    <property type="entry name" value="NAD(P)-binding Rossmann-like Domain"/>
    <property type="match status" value="1"/>
</dbReference>
<gene>
    <name evidence="4" type="ORF">EHYA_03753</name>
</gene>
<accession>A0A401YNI2</accession>
<dbReference type="Gene3D" id="3.30.360.10">
    <property type="entry name" value="Dihydrodipicolinate Reductase, domain 2"/>
    <property type="match status" value="1"/>
</dbReference>
<proteinExistence type="predicted"/>
<evidence type="ECO:0000259" key="3">
    <source>
        <dbReference type="Pfam" id="PF22725"/>
    </source>
</evidence>
<dbReference type="InterPro" id="IPR000683">
    <property type="entry name" value="Gfo/Idh/MocA-like_OxRdtase_N"/>
</dbReference>
<dbReference type="AlphaFoldDB" id="A0A401YNI2"/>
<dbReference type="OrthoDB" id="179913at2"/>
<dbReference type="PANTHER" id="PTHR43818:SF11">
    <property type="entry name" value="BCDNA.GH03377"/>
    <property type="match status" value="1"/>
</dbReference>
<evidence type="ECO:0000256" key="1">
    <source>
        <dbReference type="ARBA" id="ARBA00023002"/>
    </source>
</evidence>
<dbReference type="RefSeq" id="WP_126638148.1">
    <property type="nucleotide sequence ID" value="NZ_BIFH01000019.1"/>
</dbReference>
<dbReference type="Pfam" id="PF22725">
    <property type="entry name" value="GFO_IDH_MocA_C3"/>
    <property type="match status" value="1"/>
</dbReference>
<comment type="caution">
    <text evidence="4">The sequence shown here is derived from an EMBL/GenBank/DDBJ whole genome shotgun (WGS) entry which is preliminary data.</text>
</comment>